<accession>A0A268P138</accession>
<gene>
    <name evidence="2" type="ORF">CHH72_11555</name>
</gene>
<keyword evidence="1" id="KW-1133">Transmembrane helix</keyword>
<dbReference type="InterPro" id="IPR019649">
    <property type="entry name" value="DUF2512"/>
</dbReference>
<keyword evidence="1" id="KW-0812">Transmembrane</keyword>
<sequence length="124" mass="13195">MKHVKALAVKGIMTLVLLYLFLGFGFGLSFGNVFIITVILVGIAYLGDILILPKITNIMATVADLVIAFFIVWWLGMALTPIAPKTMAGAAAISAIAIAVGEYFFHIYLAKLGIGSDRLSTSSS</sequence>
<evidence type="ECO:0008006" key="4">
    <source>
        <dbReference type="Google" id="ProtNLM"/>
    </source>
</evidence>
<evidence type="ECO:0000256" key="1">
    <source>
        <dbReference type="SAM" id="Phobius"/>
    </source>
</evidence>
<dbReference type="EMBL" id="NPCC01000012">
    <property type="protein sequence ID" value="PAE89000.1"/>
    <property type="molecule type" value="Genomic_DNA"/>
</dbReference>
<feature type="transmembrane region" description="Helical" evidence="1">
    <location>
        <begin position="88"/>
        <end position="109"/>
    </location>
</feature>
<feature type="transmembrane region" description="Helical" evidence="1">
    <location>
        <begin position="58"/>
        <end position="76"/>
    </location>
</feature>
<feature type="transmembrane region" description="Helical" evidence="1">
    <location>
        <begin position="33"/>
        <end position="51"/>
    </location>
</feature>
<dbReference type="RefSeq" id="WP_095236423.1">
    <property type="nucleotide sequence ID" value="NZ_NPCC01000012.1"/>
</dbReference>
<organism evidence="2 3">
    <name type="scientific">Shouchella clausii</name>
    <name type="common">Alkalihalobacillus clausii</name>
    <dbReference type="NCBI Taxonomy" id="79880"/>
    <lineage>
        <taxon>Bacteria</taxon>
        <taxon>Bacillati</taxon>
        <taxon>Bacillota</taxon>
        <taxon>Bacilli</taxon>
        <taxon>Bacillales</taxon>
        <taxon>Bacillaceae</taxon>
        <taxon>Shouchella</taxon>
    </lineage>
</organism>
<proteinExistence type="predicted"/>
<keyword evidence="1" id="KW-0472">Membrane</keyword>
<reference evidence="2 3" key="1">
    <citation type="submission" date="2017-07" db="EMBL/GenBank/DDBJ databases">
        <title>Isolation and whole genome analysis of endospore-forming bacteria from heroin.</title>
        <authorList>
            <person name="Kalinowski J."/>
            <person name="Ahrens B."/>
            <person name="Al-Dilaimi A."/>
            <person name="Winkler A."/>
            <person name="Wibberg D."/>
            <person name="Schleenbecker U."/>
            <person name="Ruckert C."/>
            <person name="Wolfel R."/>
            <person name="Grass G."/>
        </authorList>
    </citation>
    <scope>NUCLEOTIDE SEQUENCE [LARGE SCALE GENOMIC DNA]</scope>
    <source>
        <strain evidence="2 3">7539</strain>
    </source>
</reference>
<dbReference type="Proteomes" id="UP000216207">
    <property type="component" value="Unassembled WGS sequence"/>
</dbReference>
<evidence type="ECO:0000313" key="2">
    <source>
        <dbReference type="EMBL" id="PAE89000.1"/>
    </source>
</evidence>
<protein>
    <recommendedName>
        <fullName evidence="4">DUF2512 domain-containing protein</fullName>
    </recommendedName>
</protein>
<feature type="transmembrane region" description="Helical" evidence="1">
    <location>
        <begin position="7"/>
        <end position="27"/>
    </location>
</feature>
<dbReference type="AlphaFoldDB" id="A0A268P138"/>
<evidence type="ECO:0000313" key="3">
    <source>
        <dbReference type="Proteomes" id="UP000216207"/>
    </source>
</evidence>
<dbReference type="Pfam" id="PF10710">
    <property type="entry name" value="DUF2512"/>
    <property type="match status" value="1"/>
</dbReference>
<name>A0A268P138_SHOCL</name>
<comment type="caution">
    <text evidence="2">The sequence shown here is derived from an EMBL/GenBank/DDBJ whole genome shotgun (WGS) entry which is preliminary data.</text>
</comment>